<gene>
    <name evidence="2" type="ORF">GCM10023330_20650</name>
</gene>
<proteinExistence type="predicted"/>
<reference evidence="3" key="1">
    <citation type="journal article" date="2019" name="Int. J. Syst. Evol. Microbiol.">
        <title>The Global Catalogue of Microorganisms (GCM) 10K type strain sequencing project: providing services to taxonomists for standard genome sequencing and annotation.</title>
        <authorList>
            <consortium name="The Broad Institute Genomics Platform"/>
            <consortium name="The Broad Institute Genome Sequencing Center for Infectious Disease"/>
            <person name="Wu L."/>
            <person name="Ma J."/>
        </authorList>
    </citation>
    <scope>NUCLEOTIDE SEQUENCE [LARGE SCALE GENOMIC DNA]</scope>
    <source>
        <strain evidence="3">JCM 18325</strain>
    </source>
</reference>
<protein>
    <recommendedName>
        <fullName evidence="4">DUF3078 domain-containing protein</fullName>
    </recommendedName>
</protein>
<organism evidence="2 3">
    <name type="scientific">Litoribaculum gwangyangense</name>
    <dbReference type="NCBI Taxonomy" id="1130722"/>
    <lineage>
        <taxon>Bacteria</taxon>
        <taxon>Pseudomonadati</taxon>
        <taxon>Bacteroidota</taxon>
        <taxon>Flavobacteriia</taxon>
        <taxon>Flavobacteriales</taxon>
        <taxon>Flavobacteriaceae</taxon>
        <taxon>Litoribaculum</taxon>
    </lineage>
</organism>
<name>A0ABP9CLI3_9FLAO</name>
<accession>A0ABP9CLI3</accession>
<feature type="chain" id="PRO_5046848352" description="DUF3078 domain-containing protein" evidence="1">
    <location>
        <begin position="21"/>
        <end position="256"/>
    </location>
</feature>
<dbReference type="RefSeq" id="WP_345276895.1">
    <property type="nucleotide sequence ID" value="NZ_BAABJW010000003.1"/>
</dbReference>
<sequence>MFLKKLFIIFLILGCYLGNSQVSQDTTKLESLRTQSGVDPTRVITKLVYSIWYYDKSDNRSQINNRINFTVGVNRWSFGLKPEIITTNNGQLDSNFETRMGDLRFSILNAFYVKNKHALAAAAEFTLPTGAVGFGNQYFSMNPSLTYSYTVNTSLFFAIQPQYLFHLSKNLKYPTLSVFTLRTFLAKFMASGWFFVFEPRIINDFENNNFDFVVAPIVGKSLGGGFNITSVAEVPTKKETINNRGLLIQLGITKNF</sequence>
<evidence type="ECO:0008006" key="4">
    <source>
        <dbReference type="Google" id="ProtNLM"/>
    </source>
</evidence>
<keyword evidence="3" id="KW-1185">Reference proteome</keyword>
<dbReference type="Proteomes" id="UP001501433">
    <property type="component" value="Unassembled WGS sequence"/>
</dbReference>
<evidence type="ECO:0000313" key="2">
    <source>
        <dbReference type="EMBL" id="GAA4812934.1"/>
    </source>
</evidence>
<evidence type="ECO:0000313" key="3">
    <source>
        <dbReference type="Proteomes" id="UP001501433"/>
    </source>
</evidence>
<feature type="signal peptide" evidence="1">
    <location>
        <begin position="1"/>
        <end position="20"/>
    </location>
</feature>
<dbReference type="EMBL" id="BAABJW010000003">
    <property type="protein sequence ID" value="GAA4812934.1"/>
    <property type="molecule type" value="Genomic_DNA"/>
</dbReference>
<evidence type="ECO:0000256" key="1">
    <source>
        <dbReference type="SAM" id="SignalP"/>
    </source>
</evidence>
<comment type="caution">
    <text evidence="2">The sequence shown here is derived from an EMBL/GenBank/DDBJ whole genome shotgun (WGS) entry which is preliminary data.</text>
</comment>
<keyword evidence="1" id="KW-0732">Signal</keyword>